<dbReference type="GO" id="GO:0019379">
    <property type="term" value="P:sulfate assimilation, phosphoadenylyl sulfate reduction by phosphoadenylyl-sulfate reductase (thioredoxin)"/>
    <property type="evidence" value="ECO:0007669"/>
    <property type="project" value="TreeGrafter"/>
</dbReference>
<dbReference type="OrthoDB" id="9804312at2"/>
<dbReference type="AlphaFoldDB" id="A0A371ATB0"/>
<dbReference type="GO" id="GO:0010134">
    <property type="term" value="P:sulfate assimilation via adenylyl sulfate reduction"/>
    <property type="evidence" value="ECO:0007669"/>
    <property type="project" value="TreeGrafter"/>
</dbReference>
<dbReference type="Proteomes" id="UP000255036">
    <property type="component" value="Unassembled WGS sequence"/>
</dbReference>
<keyword evidence="3" id="KW-0418">Kinase</keyword>
<organism evidence="3 4">
    <name type="scientific">Anaerosacchariphilus polymeriproducens</name>
    <dbReference type="NCBI Taxonomy" id="1812858"/>
    <lineage>
        <taxon>Bacteria</taxon>
        <taxon>Bacillati</taxon>
        <taxon>Bacillota</taxon>
        <taxon>Clostridia</taxon>
        <taxon>Lachnospirales</taxon>
        <taxon>Lachnospiraceae</taxon>
        <taxon>Anaerosacchariphilus</taxon>
    </lineage>
</organism>
<name>A0A371ATB0_9FIRM</name>
<dbReference type="Gene3D" id="3.40.50.300">
    <property type="entry name" value="P-loop containing nucleotide triphosphate hydrolases"/>
    <property type="match status" value="1"/>
</dbReference>
<dbReference type="PANTHER" id="PTHR42700:SF1">
    <property type="entry name" value="SULFATE ADENYLYLTRANSFERASE"/>
    <property type="match status" value="1"/>
</dbReference>
<reference evidence="3 4" key="1">
    <citation type="submission" date="2018-07" db="EMBL/GenBank/DDBJ databases">
        <title>Anaerosacharophilus polymeroproducens gen. nov. sp. nov., an anaerobic bacterium isolated from salt field.</title>
        <authorList>
            <person name="Kim W."/>
            <person name="Yang S.-H."/>
            <person name="Oh J."/>
            <person name="Lee J.-H."/>
            <person name="Kwon K.K."/>
        </authorList>
    </citation>
    <scope>NUCLEOTIDE SEQUENCE [LARGE SCALE GENOMIC DNA]</scope>
    <source>
        <strain evidence="3 4">MCWD5</strain>
    </source>
</reference>
<keyword evidence="4" id="KW-1185">Reference proteome</keyword>
<gene>
    <name evidence="3" type="ORF">DWV06_12685</name>
</gene>
<sequence>MIIWLMGISGAGKTTIGLKLQEFFNQKQKKNYLVDGDEIRNLFENDLGYSTEDRKANVKRIIMGAYILDRNDIIGIICNISPFEELRELARKKIEGYNEIYLKKDLKVSIEKDVKNVYQQNLGKTEIVGVNIGFDEPKHSDLILEVDKMTEEETFKRVVQYIEERYGI</sequence>
<dbReference type="InterPro" id="IPR059117">
    <property type="entry name" value="APS_kinase_dom"/>
</dbReference>
<accession>A0A371ATB0</accession>
<dbReference type="SUPFAM" id="SSF52540">
    <property type="entry name" value="P-loop containing nucleoside triphosphate hydrolases"/>
    <property type="match status" value="1"/>
</dbReference>
<dbReference type="GO" id="GO:0004020">
    <property type="term" value="F:adenylylsulfate kinase activity"/>
    <property type="evidence" value="ECO:0007669"/>
    <property type="project" value="UniProtKB-EC"/>
</dbReference>
<dbReference type="RefSeq" id="WP_115482560.1">
    <property type="nucleotide sequence ID" value="NZ_QRCT01000045.1"/>
</dbReference>
<comment type="caution">
    <text evidence="3">The sequence shown here is derived from an EMBL/GenBank/DDBJ whole genome shotgun (WGS) entry which is preliminary data.</text>
</comment>
<keyword evidence="1 3" id="KW-0808">Transferase</keyword>
<evidence type="ECO:0000313" key="3">
    <source>
        <dbReference type="EMBL" id="RDU22798.1"/>
    </source>
</evidence>
<evidence type="ECO:0000256" key="1">
    <source>
        <dbReference type="ARBA" id="ARBA00022679"/>
    </source>
</evidence>
<feature type="domain" description="APS kinase" evidence="2">
    <location>
        <begin position="2"/>
        <end position="144"/>
    </location>
</feature>
<dbReference type="EMBL" id="QRCT01000045">
    <property type="protein sequence ID" value="RDU22798.1"/>
    <property type="molecule type" value="Genomic_DNA"/>
</dbReference>
<dbReference type="GO" id="GO:0004781">
    <property type="term" value="F:sulfate adenylyltransferase (ATP) activity"/>
    <property type="evidence" value="ECO:0007669"/>
    <property type="project" value="TreeGrafter"/>
</dbReference>
<dbReference type="InterPro" id="IPR027417">
    <property type="entry name" value="P-loop_NTPase"/>
</dbReference>
<dbReference type="GO" id="GO:0005737">
    <property type="term" value="C:cytoplasm"/>
    <property type="evidence" value="ECO:0007669"/>
    <property type="project" value="TreeGrafter"/>
</dbReference>
<proteinExistence type="predicted"/>
<dbReference type="InterPro" id="IPR050512">
    <property type="entry name" value="Sulf_AdTrans/APS_kinase"/>
</dbReference>
<evidence type="ECO:0000313" key="4">
    <source>
        <dbReference type="Proteomes" id="UP000255036"/>
    </source>
</evidence>
<protein>
    <submittedName>
        <fullName evidence="3">Adenylyl-sulfate kinase</fullName>
        <ecNumber evidence="3">2.7.1.25</ecNumber>
    </submittedName>
</protein>
<evidence type="ECO:0000259" key="2">
    <source>
        <dbReference type="Pfam" id="PF01583"/>
    </source>
</evidence>
<dbReference type="EC" id="2.7.1.25" evidence="3"/>
<dbReference type="PANTHER" id="PTHR42700">
    <property type="entry name" value="SULFATE ADENYLYLTRANSFERASE"/>
    <property type="match status" value="1"/>
</dbReference>
<dbReference type="Pfam" id="PF01583">
    <property type="entry name" value="APS_kinase"/>
    <property type="match status" value="1"/>
</dbReference>